<proteinExistence type="predicted"/>
<dbReference type="InterPro" id="IPR018849">
    <property type="entry name" value="Urb2/Npa2_C"/>
</dbReference>
<dbReference type="RefSeq" id="XP_013326175.1">
    <property type="nucleotide sequence ID" value="XM_013470721.1"/>
</dbReference>
<gene>
    <name evidence="3" type="ORF">T310_6455</name>
</gene>
<dbReference type="InterPro" id="IPR052609">
    <property type="entry name" value="Ribosome_Biogenesis_Reg"/>
</dbReference>
<dbReference type="STRING" id="1408163.A0A0F4YPJ1"/>
<name>A0A0F4YPJ1_RASE3</name>
<dbReference type="GO" id="GO:0005730">
    <property type="term" value="C:nucleolus"/>
    <property type="evidence" value="ECO:0007669"/>
    <property type="project" value="TreeGrafter"/>
</dbReference>
<evidence type="ECO:0000313" key="3">
    <source>
        <dbReference type="EMBL" id="KKA19563.1"/>
    </source>
</evidence>
<evidence type="ECO:0000259" key="2">
    <source>
        <dbReference type="Pfam" id="PF10441"/>
    </source>
</evidence>
<feature type="region of interest" description="Disordered" evidence="1">
    <location>
        <begin position="146"/>
        <end position="190"/>
    </location>
</feature>
<feature type="domain" description="Nucleolar 27S pre-rRNA processing Urb2/Npa2 C-terminal" evidence="2">
    <location>
        <begin position="1279"/>
        <end position="1509"/>
    </location>
</feature>
<dbReference type="GO" id="GO:0042254">
    <property type="term" value="P:ribosome biogenesis"/>
    <property type="evidence" value="ECO:0007669"/>
    <property type="project" value="TreeGrafter"/>
</dbReference>
<reference evidence="3 4" key="1">
    <citation type="submission" date="2015-04" db="EMBL/GenBank/DDBJ databases">
        <authorList>
            <person name="Heijne W.H."/>
            <person name="Fedorova N.D."/>
            <person name="Nierman W.C."/>
            <person name="Vollebregt A.W."/>
            <person name="Zhao Z."/>
            <person name="Wu L."/>
            <person name="Kumar M."/>
            <person name="Stam H."/>
            <person name="van den Berg M.A."/>
            <person name="Pel H.J."/>
        </authorList>
    </citation>
    <scope>NUCLEOTIDE SEQUENCE [LARGE SCALE GENOMIC DNA]</scope>
    <source>
        <strain evidence="3 4">CBS 393.64</strain>
    </source>
</reference>
<dbReference type="Proteomes" id="UP000053958">
    <property type="component" value="Unassembled WGS sequence"/>
</dbReference>
<organism evidence="3 4">
    <name type="scientific">Rasamsonia emersonii (strain ATCC 16479 / CBS 393.64 / IMI 116815)</name>
    <dbReference type="NCBI Taxonomy" id="1408163"/>
    <lineage>
        <taxon>Eukaryota</taxon>
        <taxon>Fungi</taxon>
        <taxon>Dikarya</taxon>
        <taxon>Ascomycota</taxon>
        <taxon>Pezizomycotina</taxon>
        <taxon>Eurotiomycetes</taxon>
        <taxon>Eurotiomycetidae</taxon>
        <taxon>Eurotiales</taxon>
        <taxon>Trichocomaceae</taxon>
        <taxon>Rasamsonia</taxon>
    </lineage>
</organism>
<sequence>MAPAPEIMTNIVFLAQQSLSSQEALLQLERGSAGPAIQLQQAAQILEIDLALCAGHPELNHDLRSHIASAPKEEWVLRWLLKKLKTQSYREDPVSFLLFQQLIHRIPTKTLAAILSDFKFLAVLNDVLKDLEQGVLESLQDAIAPGVERSDSETSHTLGASPVQEKDFNGNGANKKRKRMDSVESNDSSREERPLLNPFVTAFIYVLDCLYSLMTLLNKRDNVDEVARSHLRQSLRAEPAFVARMLGKSMKLSARLIIEFSRIGRGTDLQHLLHVTAAVFELWDLRSEREDDSDNSSSNSAFAENCFLQALRLQIATHFFGNNYEDAAYVVHAVERLIALHVVLPARAAFLARGGSGIDYSNDEPDWSAVKPVTATFQPFLKETSDQETGSTDKMEVDTVGATAKITNPPWKPAELLPTFLDIAIRSVPRDTFRRQTAEAPWLETFFVAIAELAFSAIKEASPSHDTSSFVPILEQMFRVVRNRKVQLSLHTLLTHAAYTGLLKDSLEKVHWSLTAVLVELGVDIFLPNSGFKDSRRLLTALLEKIMLQWTSSSKGSDETYQLIKTGILIPLLRGFAAARDLPRFVEIWREQLVNVETARAKNDALAKFSIWEDDDLAKVYAELMRTSLTDMQVVTQVQTAVAEVRSKNGSMSTTATSYAYLVILEAGSETWRNYCGLEVMVDSVNQVIEASKAALSSRNGMHWRWRLWRLAANLVDATMKSPDGLLNELGTSLVDQAVKIILQLHKKPKGDSKDYLEILEAFRLVLKVTKEFENTDSEKVNTLAENIVTFLRALIPADGASLEGSWNGRVEDLDSPLALAMAYLVSLLRTPEVWTKVKAENRQGMFDKLLALATVPQRKPVSLPTSTASPSSPGFLQLWTALVSHEYLLNVPQIGKDVLVVLSEKLEKSVKVRPFVVNSLQRFPTRLVGRHHRGVILDTLKEILLSKECSLELSADILSLMAKLAQMPKSSAAITSDWEVLWSIAKVIPLEGSDMDLRVLQSFSCLVKAVISKFIVLPDDEKQKAFKKIHHKVSSSISKLKSLDDKALEQFLVRVLLSQLWSHRTELSGVVDEKDLNSQRQKVFKLVLASLQAEKDLLKQKTPKEKDIIALTKSLDALEDFEDIAEGSEEADDCLREIEETVMEGTTKSGRYLQRLIRHRVIAGTRPGEKVVLPRSNLAKAFPLQHMFGEEQQLFIREATERFRSMSSDELVKAIHGLREAGFKGPNASYHLLLVGLAVATLSPVEEKESPTAKELSALGGQLTESLQSSTSIEQFSLAAECLDILLRSHPRAVTQWNVDEIMTTVSKCASSSGPRISAEFAGTIYVRLCRLTGVLFGLYRQKLGGRFHLIVPAMQHLLACLFSPSRKRKRGQSAVIQERPPWLAPLDASHAVHFTRLLTSLCDPTVSAVSRPTQAGPGHEALTDQTKKAKRVAGQHLQYLVMAYTECSLLSPVSPEMKAALLPGLYAVLDVMSRETKRSLNAALDASGRAIFKTLHDDYVKFGKWNNKG</sequence>
<dbReference type="PANTHER" id="PTHR15682">
    <property type="entry name" value="UNHEALTHY RIBOSOME BIOGENESIS PROTEIN 2 HOMOLOG"/>
    <property type="match status" value="1"/>
</dbReference>
<protein>
    <recommendedName>
        <fullName evidence="2">Nucleolar 27S pre-rRNA processing Urb2/Npa2 C-terminal domain-containing protein</fullName>
    </recommendedName>
</protein>
<dbReference type="OrthoDB" id="160374at2759"/>
<evidence type="ECO:0000313" key="4">
    <source>
        <dbReference type="Proteomes" id="UP000053958"/>
    </source>
</evidence>
<dbReference type="Pfam" id="PF10441">
    <property type="entry name" value="Urb2"/>
    <property type="match status" value="1"/>
</dbReference>
<evidence type="ECO:0000256" key="1">
    <source>
        <dbReference type="SAM" id="MobiDB-lite"/>
    </source>
</evidence>
<dbReference type="EMBL" id="LASV01000337">
    <property type="protein sequence ID" value="KKA19563.1"/>
    <property type="molecule type" value="Genomic_DNA"/>
</dbReference>
<dbReference type="SUPFAM" id="SSF48371">
    <property type="entry name" value="ARM repeat"/>
    <property type="match status" value="1"/>
</dbReference>
<accession>A0A0F4YPJ1</accession>
<dbReference type="GeneID" id="25318757"/>
<keyword evidence="4" id="KW-1185">Reference proteome</keyword>
<comment type="caution">
    <text evidence="3">The sequence shown here is derived from an EMBL/GenBank/DDBJ whole genome shotgun (WGS) entry which is preliminary data.</text>
</comment>
<dbReference type="InterPro" id="IPR016024">
    <property type="entry name" value="ARM-type_fold"/>
</dbReference>
<dbReference type="PANTHER" id="PTHR15682:SF2">
    <property type="entry name" value="UNHEALTHY RIBOSOME BIOGENESIS PROTEIN 2 HOMOLOG"/>
    <property type="match status" value="1"/>
</dbReference>